<dbReference type="PROSITE" id="PS50188">
    <property type="entry name" value="B302_SPRY"/>
    <property type="match status" value="1"/>
</dbReference>
<dbReference type="AlphaFoldDB" id="A0A9D3N0K9"/>
<keyword evidence="5" id="KW-0175">Coiled coil</keyword>
<comment type="caution">
    <text evidence="9">The sequence shown here is derived from an EMBL/GenBank/DDBJ whole genome shotgun (WGS) entry which is preliminary data.</text>
</comment>
<evidence type="ECO:0000259" key="7">
    <source>
        <dbReference type="PROSITE" id="PS50119"/>
    </source>
</evidence>
<dbReference type="InterPro" id="IPR003877">
    <property type="entry name" value="SPRY_dom"/>
</dbReference>
<dbReference type="CDD" id="cd13733">
    <property type="entry name" value="SPRY_PRY_C-I_1"/>
    <property type="match status" value="1"/>
</dbReference>
<evidence type="ECO:0000256" key="4">
    <source>
        <dbReference type="PROSITE-ProRule" id="PRU00024"/>
    </source>
</evidence>
<evidence type="ECO:0000259" key="8">
    <source>
        <dbReference type="PROSITE" id="PS50188"/>
    </source>
</evidence>
<feature type="domain" description="RING-type" evidence="6">
    <location>
        <begin position="19"/>
        <end position="71"/>
    </location>
</feature>
<dbReference type="SMART" id="SM00336">
    <property type="entry name" value="BBOX"/>
    <property type="match status" value="1"/>
</dbReference>
<dbReference type="InterPro" id="IPR043136">
    <property type="entry name" value="B30.2/SPRY_sf"/>
</dbReference>
<dbReference type="Proteomes" id="UP001044222">
    <property type="component" value="Unassembled WGS sequence"/>
</dbReference>
<dbReference type="SUPFAM" id="SSF57850">
    <property type="entry name" value="RING/U-box"/>
    <property type="match status" value="1"/>
</dbReference>
<dbReference type="InterPro" id="IPR000315">
    <property type="entry name" value="Znf_B-box"/>
</dbReference>
<dbReference type="EMBL" id="JAFIRN010000001">
    <property type="protein sequence ID" value="KAG5856598.1"/>
    <property type="molecule type" value="Genomic_DNA"/>
</dbReference>
<protein>
    <submittedName>
        <fullName evidence="9">Uncharacterized protein</fullName>
    </submittedName>
</protein>
<dbReference type="InterPro" id="IPR006574">
    <property type="entry name" value="PRY"/>
</dbReference>
<dbReference type="SUPFAM" id="SSF57845">
    <property type="entry name" value="B-box zinc-binding domain"/>
    <property type="match status" value="1"/>
</dbReference>
<dbReference type="InterPro" id="IPR001870">
    <property type="entry name" value="B30.2/SPRY"/>
</dbReference>
<feature type="domain" description="B30.2/SPRY" evidence="8">
    <location>
        <begin position="318"/>
        <end position="495"/>
    </location>
</feature>
<dbReference type="PROSITE" id="PS50089">
    <property type="entry name" value="ZF_RING_2"/>
    <property type="match status" value="1"/>
</dbReference>
<evidence type="ECO:0000256" key="3">
    <source>
        <dbReference type="ARBA" id="ARBA00022833"/>
    </source>
</evidence>
<dbReference type="PRINTS" id="PR01407">
    <property type="entry name" value="BUTYPHLNCDUF"/>
</dbReference>
<dbReference type="SUPFAM" id="SSF49899">
    <property type="entry name" value="Concanavalin A-like lectins/glucanases"/>
    <property type="match status" value="1"/>
</dbReference>
<evidence type="ECO:0000256" key="1">
    <source>
        <dbReference type="ARBA" id="ARBA00022723"/>
    </source>
</evidence>
<dbReference type="Pfam" id="PF00643">
    <property type="entry name" value="zf-B_box"/>
    <property type="match status" value="1"/>
</dbReference>
<dbReference type="PROSITE" id="PS50119">
    <property type="entry name" value="ZF_BBOX"/>
    <property type="match status" value="1"/>
</dbReference>
<sequence>MTSGEETGLAMSLVNEVTCQLCSSLYVDPVRLDCEHNYCRQCIIDYWKKGERRELGEMEEKNNSGFTCPLCCEIFPQFTLKSNKLLATIVDRMRGLGMHHHKVPLEGPRKCPSSKSALVRRGEKEGGRGLCSVHWEPLKMYCEEERIGICVVCAVSKDHRTHRLAPIEEVLTQCQENFQMVVRHFESQKDEIKKLYQKSEEEIQEIKSQSVSLQAHLIQETDHLLHCIQRERERLCSMLQRDTERLLALRQKALAHLSQETDTLTQEVTSLSARFQEEGHDPAALINDVQEVTVRIQAQFGVLDGEVKDWFDLGIYKGPIQYFLWKKLEEVIQPGLCTLTLDPATANPFLSLSNDLTTARYSHTPKEGLSMGEARFEFSPCVLAKHGFSSGRHYWEVEVGDQPDWDVGVASETAERDGWVVLSPENGYWTVGNKGVRRVGVYLDYEAGQLSFYNTEDMSPLFSFLGENFKDTLYPFFYPSADSSAQPLKLLNPRT</sequence>
<dbReference type="GO" id="GO:0008270">
    <property type="term" value="F:zinc ion binding"/>
    <property type="evidence" value="ECO:0007669"/>
    <property type="project" value="UniProtKB-KW"/>
</dbReference>
<accession>A0A9D3N0K9</accession>
<name>A0A9D3N0K9_ANGAN</name>
<dbReference type="InterPro" id="IPR013083">
    <property type="entry name" value="Znf_RING/FYVE/PHD"/>
</dbReference>
<keyword evidence="2 4" id="KW-0863">Zinc-finger</keyword>
<keyword evidence="3" id="KW-0862">Zinc</keyword>
<dbReference type="InterPro" id="IPR003879">
    <property type="entry name" value="Butyrophylin_SPRY"/>
</dbReference>
<proteinExistence type="predicted"/>
<keyword evidence="10" id="KW-1185">Reference proteome</keyword>
<organism evidence="9 10">
    <name type="scientific">Anguilla anguilla</name>
    <name type="common">European freshwater eel</name>
    <name type="synonym">Muraena anguilla</name>
    <dbReference type="NCBI Taxonomy" id="7936"/>
    <lineage>
        <taxon>Eukaryota</taxon>
        <taxon>Metazoa</taxon>
        <taxon>Chordata</taxon>
        <taxon>Craniata</taxon>
        <taxon>Vertebrata</taxon>
        <taxon>Euteleostomi</taxon>
        <taxon>Actinopterygii</taxon>
        <taxon>Neopterygii</taxon>
        <taxon>Teleostei</taxon>
        <taxon>Anguilliformes</taxon>
        <taxon>Anguillidae</taxon>
        <taxon>Anguilla</taxon>
    </lineage>
</organism>
<dbReference type="SMART" id="SM00449">
    <property type="entry name" value="SPRY"/>
    <property type="match status" value="1"/>
</dbReference>
<evidence type="ECO:0000313" key="9">
    <source>
        <dbReference type="EMBL" id="KAG5856598.1"/>
    </source>
</evidence>
<feature type="domain" description="B box-type" evidence="7">
    <location>
        <begin position="126"/>
        <end position="167"/>
    </location>
</feature>
<dbReference type="InterPro" id="IPR050143">
    <property type="entry name" value="TRIM/RBCC"/>
</dbReference>
<dbReference type="Gene3D" id="3.30.160.60">
    <property type="entry name" value="Classic Zinc Finger"/>
    <property type="match status" value="1"/>
</dbReference>
<reference evidence="9" key="1">
    <citation type="submission" date="2021-01" db="EMBL/GenBank/DDBJ databases">
        <title>A chromosome-scale assembly of European eel, Anguilla anguilla.</title>
        <authorList>
            <person name="Henkel C."/>
            <person name="Jong-Raadsen S.A."/>
            <person name="Dufour S."/>
            <person name="Weltzien F.-A."/>
            <person name="Palstra A.P."/>
            <person name="Pelster B."/>
            <person name="Spaink H.P."/>
            <person name="Van Den Thillart G.E."/>
            <person name="Jansen H."/>
            <person name="Zahm M."/>
            <person name="Klopp C."/>
            <person name="Cedric C."/>
            <person name="Louis A."/>
            <person name="Berthelot C."/>
            <person name="Parey E."/>
            <person name="Roest Crollius H."/>
            <person name="Montfort J."/>
            <person name="Robinson-Rechavi M."/>
            <person name="Bucao C."/>
            <person name="Bouchez O."/>
            <person name="Gislard M."/>
            <person name="Lluch J."/>
            <person name="Milhes M."/>
            <person name="Lampietro C."/>
            <person name="Lopez Roques C."/>
            <person name="Donnadieu C."/>
            <person name="Braasch I."/>
            <person name="Desvignes T."/>
            <person name="Postlethwait J."/>
            <person name="Bobe J."/>
            <person name="Guiguen Y."/>
            <person name="Dirks R."/>
        </authorList>
    </citation>
    <scope>NUCLEOTIDE SEQUENCE</scope>
    <source>
        <strain evidence="9">Tag_6206</strain>
        <tissue evidence="9">Liver</tissue>
    </source>
</reference>
<gene>
    <name evidence="9" type="ORF">ANANG_G00009610</name>
</gene>
<dbReference type="Gene3D" id="2.60.120.920">
    <property type="match status" value="1"/>
</dbReference>
<evidence type="ECO:0000256" key="2">
    <source>
        <dbReference type="ARBA" id="ARBA00022771"/>
    </source>
</evidence>
<dbReference type="InterPro" id="IPR017907">
    <property type="entry name" value="Znf_RING_CS"/>
</dbReference>
<dbReference type="InterPro" id="IPR001841">
    <property type="entry name" value="Znf_RING"/>
</dbReference>
<dbReference type="Gene3D" id="3.30.40.10">
    <property type="entry name" value="Zinc/RING finger domain, C3HC4 (zinc finger)"/>
    <property type="match status" value="1"/>
</dbReference>
<evidence type="ECO:0000259" key="6">
    <source>
        <dbReference type="PROSITE" id="PS50089"/>
    </source>
</evidence>
<dbReference type="InterPro" id="IPR013320">
    <property type="entry name" value="ConA-like_dom_sf"/>
</dbReference>
<dbReference type="PANTHER" id="PTHR24103">
    <property type="entry name" value="E3 UBIQUITIN-PROTEIN LIGASE TRIM"/>
    <property type="match status" value="1"/>
</dbReference>
<dbReference type="PROSITE" id="PS00518">
    <property type="entry name" value="ZF_RING_1"/>
    <property type="match status" value="1"/>
</dbReference>
<dbReference type="Pfam" id="PF00622">
    <property type="entry name" value="SPRY"/>
    <property type="match status" value="2"/>
</dbReference>
<evidence type="ECO:0000313" key="10">
    <source>
        <dbReference type="Proteomes" id="UP001044222"/>
    </source>
</evidence>
<feature type="coiled-coil region" evidence="5">
    <location>
        <begin position="182"/>
        <end position="216"/>
    </location>
</feature>
<evidence type="ECO:0000256" key="5">
    <source>
        <dbReference type="SAM" id="Coils"/>
    </source>
</evidence>
<dbReference type="SMART" id="SM00589">
    <property type="entry name" value="PRY"/>
    <property type="match status" value="1"/>
</dbReference>
<keyword evidence="1" id="KW-0479">Metal-binding</keyword>
<dbReference type="SMART" id="SM00184">
    <property type="entry name" value="RING"/>
    <property type="match status" value="1"/>
</dbReference>
<dbReference type="Pfam" id="PF15227">
    <property type="entry name" value="zf-C3HC4_4"/>
    <property type="match status" value="1"/>
</dbReference>
<dbReference type="Pfam" id="PF13765">
    <property type="entry name" value="PRY"/>
    <property type="match status" value="1"/>
</dbReference>